<dbReference type="InterPro" id="IPR016181">
    <property type="entry name" value="Acyl_CoA_acyltransferase"/>
</dbReference>
<reference evidence="2" key="1">
    <citation type="submission" date="2024-06" db="EMBL/GenBank/DDBJ databases">
        <title>Lacrimispora cavernae sp. nov., a novel anaerobe isolated from bat guano pile inside a cave.</title>
        <authorList>
            <person name="Miller S.L."/>
            <person name="Lu N."/>
            <person name="King J."/>
            <person name="Sankaranarayanan K."/>
            <person name="Lawson P.A."/>
        </authorList>
    </citation>
    <scope>NUCLEOTIDE SEQUENCE</scope>
    <source>
        <strain evidence="2">BS-2</strain>
    </source>
</reference>
<dbReference type="EMBL" id="CP157940">
    <property type="protein sequence ID" value="XBS56079.1"/>
    <property type="molecule type" value="Genomic_DNA"/>
</dbReference>
<sequence length="146" mass="16842">MELKIIQGNVSEEILELYVKSFRMNPWNETWTLGMAGMRINDYLQNPMALGYEARQDGNIVGFLMGYITSYLGVKEFHIQDFVISVDFSRMGLGTQMLSLVQQDVKRRGVESINLLTLKDPRTEGFYNKNGYETDPNLVFMNKKII</sequence>
<dbReference type="GO" id="GO:0016747">
    <property type="term" value="F:acyltransferase activity, transferring groups other than amino-acyl groups"/>
    <property type="evidence" value="ECO:0007669"/>
    <property type="project" value="InterPro"/>
</dbReference>
<protein>
    <submittedName>
        <fullName evidence="2">GNAT family N-acetyltransferase</fullName>
        <ecNumber evidence="2">2.3.1.-</ecNumber>
    </submittedName>
</protein>
<evidence type="ECO:0000259" key="1">
    <source>
        <dbReference type="PROSITE" id="PS51186"/>
    </source>
</evidence>
<dbReference type="Gene3D" id="3.40.630.30">
    <property type="match status" value="1"/>
</dbReference>
<feature type="domain" description="N-acetyltransferase" evidence="1">
    <location>
        <begin position="1"/>
        <end position="146"/>
    </location>
</feature>
<accession>A0AAU7PUJ8</accession>
<dbReference type="Pfam" id="PF00583">
    <property type="entry name" value="Acetyltransf_1"/>
    <property type="match status" value="1"/>
</dbReference>
<dbReference type="SUPFAM" id="SSF55729">
    <property type="entry name" value="Acyl-CoA N-acyltransferases (Nat)"/>
    <property type="match status" value="1"/>
</dbReference>
<keyword evidence="2" id="KW-0012">Acyltransferase</keyword>
<proteinExistence type="predicted"/>
<keyword evidence="2" id="KW-0808">Transferase</keyword>
<dbReference type="AlphaFoldDB" id="A0AAU7PUJ8"/>
<name>A0AAU7PUJ8_9FIRM</name>
<dbReference type="EC" id="2.3.1.-" evidence="2"/>
<gene>
    <name evidence="2" type="ORF">ABFV83_09920</name>
</gene>
<dbReference type="CDD" id="cd04301">
    <property type="entry name" value="NAT_SF"/>
    <property type="match status" value="1"/>
</dbReference>
<dbReference type="PROSITE" id="PS51186">
    <property type="entry name" value="GNAT"/>
    <property type="match status" value="1"/>
</dbReference>
<evidence type="ECO:0000313" key="2">
    <source>
        <dbReference type="EMBL" id="XBS56079.1"/>
    </source>
</evidence>
<dbReference type="RefSeq" id="WP_349948709.1">
    <property type="nucleotide sequence ID" value="NZ_CP157940.1"/>
</dbReference>
<organism evidence="2">
    <name type="scientific">Lacrimispora sp. BS-2</name>
    <dbReference type="NCBI Taxonomy" id="3151850"/>
    <lineage>
        <taxon>Bacteria</taxon>
        <taxon>Bacillati</taxon>
        <taxon>Bacillota</taxon>
        <taxon>Clostridia</taxon>
        <taxon>Lachnospirales</taxon>
        <taxon>Lachnospiraceae</taxon>
        <taxon>Lacrimispora</taxon>
    </lineage>
</organism>
<dbReference type="InterPro" id="IPR000182">
    <property type="entry name" value="GNAT_dom"/>
</dbReference>